<name>A0A5B0QN15_PUCGR</name>
<feature type="compositionally biased region" description="Basic and acidic residues" evidence="1">
    <location>
        <begin position="40"/>
        <end position="49"/>
    </location>
</feature>
<dbReference type="AlphaFoldDB" id="A0A5B0QN15"/>
<dbReference type="EMBL" id="VSWC01000014">
    <property type="protein sequence ID" value="KAA1114552.1"/>
    <property type="molecule type" value="Genomic_DNA"/>
</dbReference>
<evidence type="ECO:0000256" key="1">
    <source>
        <dbReference type="SAM" id="MobiDB-lite"/>
    </source>
</evidence>
<evidence type="ECO:0000313" key="3">
    <source>
        <dbReference type="Proteomes" id="UP000324748"/>
    </source>
</evidence>
<comment type="caution">
    <text evidence="2">The sequence shown here is derived from an EMBL/GenBank/DDBJ whole genome shotgun (WGS) entry which is preliminary data.</text>
</comment>
<feature type="compositionally biased region" description="Basic and acidic residues" evidence="1">
    <location>
        <begin position="108"/>
        <end position="120"/>
    </location>
</feature>
<gene>
    <name evidence="2" type="ORF">PGT21_013538</name>
</gene>
<evidence type="ECO:0000313" key="2">
    <source>
        <dbReference type="EMBL" id="KAA1114552.1"/>
    </source>
</evidence>
<organism evidence="2 3">
    <name type="scientific">Puccinia graminis f. sp. tritici</name>
    <dbReference type="NCBI Taxonomy" id="56615"/>
    <lineage>
        <taxon>Eukaryota</taxon>
        <taxon>Fungi</taxon>
        <taxon>Dikarya</taxon>
        <taxon>Basidiomycota</taxon>
        <taxon>Pucciniomycotina</taxon>
        <taxon>Pucciniomycetes</taxon>
        <taxon>Pucciniales</taxon>
        <taxon>Pucciniaceae</taxon>
        <taxon>Puccinia</taxon>
    </lineage>
</organism>
<protein>
    <submittedName>
        <fullName evidence="2">Uncharacterized protein</fullName>
    </submittedName>
</protein>
<sequence>MIWNLQGISQASGYQSKLLEESKLEKIFAHICRNSTHASDSIKRSRKESVSTNSNNYETSHTDDKGDTSLGQPKENISHNGSIKDTHGPSSTILNRITAPPLATRISHLNDDHRSSSSSP</sequence>
<proteinExistence type="predicted"/>
<accession>A0A5B0QN15</accession>
<keyword evidence="3" id="KW-1185">Reference proteome</keyword>
<reference evidence="2 3" key="1">
    <citation type="submission" date="2019-05" db="EMBL/GenBank/DDBJ databases">
        <title>Emergence of the Ug99 lineage of the wheat stem rust pathogen through somatic hybridization.</title>
        <authorList>
            <person name="Li F."/>
            <person name="Upadhyaya N.M."/>
            <person name="Sperschneider J."/>
            <person name="Matny O."/>
            <person name="Nguyen-Phuc H."/>
            <person name="Mago R."/>
            <person name="Raley C."/>
            <person name="Miller M.E."/>
            <person name="Silverstein K.A.T."/>
            <person name="Henningsen E."/>
            <person name="Hirsch C.D."/>
            <person name="Visser B."/>
            <person name="Pretorius Z.A."/>
            <person name="Steffenson B.J."/>
            <person name="Schwessinger B."/>
            <person name="Dodds P.N."/>
            <person name="Figueroa M."/>
        </authorList>
    </citation>
    <scope>NUCLEOTIDE SEQUENCE [LARGE SCALE GENOMIC DNA]</scope>
    <source>
        <strain evidence="2">21-0</strain>
    </source>
</reference>
<dbReference type="Proteomes" id="UP000324748">
    <property type="component" value="Unassembled WGS sequence"/>
</dbReference>
<feature type="compositionally biased region" description="Polar residues" evidence="1">
    <location>
        <begin position="50"/>
        <end position="59"/>
    </location>
</feature>
<feature type="region of interest" description="Disordered" evidence="1">
    <location>
        <begin position="35"/>
        <end position="120"/>
    </location>
</feature>